<dbReference type="PANTHER" id="PTHR10635">
    <property type="entry name" value="COATOMER SUBUNIT BETA"/>
    <property type="match status" value="1"/>
</dbReference>
<dbReference type="InterPro" id="IPR016024">
    <property type="entry name" value="ARM-type_fold"/>
</dbReference>
<keyword evidence="20" id="KW-1185">Reference proteome</keyword>
<evidence type="ECO:0000256" key="7">
    <source>
        <dbReference type="ARBA" id="ARBA00022892"/>
    </source>
</evidence>
<feature type="domain" description="Coatomer beta subunit C-terminal" evidence="17">
    <location>
        <begin position="679"/>
        <end position="815"/>
    </location>
</feature>
<gene>
    <name evidence="19" type="ORF">M427DRAFT_94671</name>
</gene>
<keyword evidence="6" id="KW-0677">Repeat</keyword>
<dbReference type="InterPro" id="IPR011989">
    <property type="entry name" value="ARM-like"/>
</dbReference>
<dbReference type="InterPro" id="IPR029446">
    <property type="entry name" value="COPB1_appendage_platform_dom"/>
</dbReference>
<evidence type="ECO:0000259" key="18">
    <source>
        <dbReference type="Pfam" id="PF14806"/>
    </source>
</evidence>
<feature type="region of interest" description="Disordered" evidence="15">
    <location>
        <begin position="484"/>
        <end position="519"/>
    </location>
</feature>
<dbReference type="Pfam" id="PF01602">
    <property type="entry name" value="Adaptin_N"/>
    <property type="match status" value="1"/>
</dbReference>
<dbReference type="InterPro" id="IPR002553">
    <property type="entry name" value="Clathrin/coatomer_adapt-like_N"/>
</dbReference>
<dbReference type="SUPFAM" id="SSF48371">
    <property type="entry name" value="ARM repeat"/>
    <property type="match status" value="1"/>
</dbReference>
<evidence type="ECO:0000259" key="16">
    <source>
        <dbReference type="Pfam" id="PF01602"/>
    </source>
</evidence>
<feature type="domain" description="Coatomer beta subunit appendage platform" evidence="18">
    <location>
        <begin position="820"/>
        <end position="946"/>
    </location>
</feature>
<organism evidence="19 20">
    <name type="scientific">Gonapodya prolifera (strain JEL478)</name>
    <name type="common">Monoblepharis prolifera</name>
    <dbReference type="NCBI Taxonomy" id="1344416"/>
    <lineage>
        <taxon>Eukaryota</taxon>
        <taxon>Fungi</taxon>
        <taxon>Fungi incertae sedis</taxon>
        <taxon>Chytridiomycota</taxon>
        <taxon>Chytridiomycota incertae sedis</taxon>
        <taxon>Monoblepharidomycetes</taxon>
        <taxon>Monoblepharidales</taxon>
        <taxon>Gonapodyaceae</taxon>
        <taxon>Gonapodya</taxon>
    </lineage>
</organism>
<evidence type="ECO:0000256" key="4">
    <source>
        <dbReference type="ARBA" id="ARBA00022448"/>
    </source>
</evidence>
<dbReference type="OMA" id="IYKNFDW"/>
<comment type="function">
    <text evidence="12 14">The coatomer is a cytosolic protein complex that binds to dilysine motifs and reversibly associates with Golgi non-clathrin-coated vesicles, which further mediate biosynthetic protein transport from the ER, via the Golgi up to the trans Golgi network. Coatomer complex is required for budding from Golgi membranes, and is essential for the retrograde Golgi-to-ER transport of dilysine-tagged proteins.</text>
</comment>
<dbReference type="GO" id="GO:0000139">
    <property type="term" value="C:Golgi membrane"/>
    <property type="evidence" value="ECO:0007669"/>
    <property type="project" value="UniProtKB-SubCell"/>
</dbReference>
<dbReference type="FunFam" id="1.25.10.10:FF:000444">
    <property type="entry name" value="Coatomer subunit beta"/>
    <property type="match status" value="1"/>
</dbReference>
<comment type="subcellular location">
    <subcellularLocation>
        <location evidence="14">Cytoplasm</location>
    </subcellularLocation>
    <subcellularLocation>
        <location evidence="1 14">Golgi apparatus membrane</location>
        <topology evidence="1 14">Peripheral membrane protein</topology>
        <orientation evidence="1 14">Cytoplasmic side</orientation>
    </subcellularLocation>
    <subcellularLocation>
        <location evidence="14">Cytoplasmic vesicle</location>
        <location evidence="14">COPI-coated vesicle membrane</location>
        <topology evidence="14">Peripheral membrane protein</topology>
        <orientation evidence="14">Cytoplasmic side</orientation>
    </subcellularLocation>
</comment>
<dbReference type="GO" id="GO:0006886">
    <property type="term" value="P:intracellular protein transport"/>
    <property type="evidence" value="ECO:0007669"/>
    <property type="project" value="InterPro"/>
</dbReference>
<evidence type="ECO:0000313" key="19">
    <source>
        <dbReference type="EMBL" id="KXS20068.1"/>
    </source>
</evidence>
<keyword evidence="11 14" id="KW-0968">Cytoplasmic vesicle</keyword>
<dbReference type="AlphaFoldDB" id="A0A139ATL3"/>
<dbReference type="GO" id="GO:0005198">
    <property type="term" value="F:structural molecule activity"/>
    <property type="evidence" value="ECO:0007669"/>
    <property type="project" value="InterPro"/>
</dbReference>
<keyword evidence="4 14" id="KW-0813">Transport</keyword>
<comment type="subunit">
    <text evidence="2 14">Oligomeric complex that consists of at least the alpha, beta, beta', gamma, delta, epsilon and zeta subunits.</text>
</comment>
<evidence type="ECO:0000256" key="9">
    <source>
        <dbReference type="ARBA" id="ARBA00023034"/>
    </source>
</evidence>
<evidence type="ECO:0000256" key="12">
    <source>
        <dbReference type="ARBA" id="ARBA00025536"/>
    </source>
</evidence>
<dbReference type="GO" id="GO:0006891">
    <property type="term" value="P:intra-Golgi vesicle-mediated transport"/>
    <property type="evidence" value="ECO:0007669"/>
    <property type="project" value="TreeGrafter"/>
</dbReference>
<dbReference type="PIRSF" id="PIRSF005727">
    <property type="entry name" value="Coatomer_beta_subunit"/>
    <property type="match status" value="1"/>
</dbReference>
<evidence type="ECO:0000256" key="6">
    <source>
        <dbReference type="ARBA" id="ARBA00022737"/>
    </source>
</evidence>
<dbReference type="Gene3D" id="1.25.10.10">
    <property type="entry name" value="Leucine-rich Repeat Variant"/>
    <property type="match status" value="1"/>
</dbReference>
<dbReference type="Pfam" id="PF07718">
    <property type="entry name" value="Coatamer_beta_C"/>
    <property type="match status" value="1"/>
</dbReference>
<accession>A0A139ATL3</accession>
<evidence type="ECO:0000256" key="14">
    <source>
        <dbReference type="PIRNR" id="PIRNR005727"/>
    </source>
</evidence>
<evidence type="ECO:0000256" key="10">
    <source>
        <dbReference type="ARBA" id="ARBA00023136"/>
    </source>
</evidence>
<dbReference type="Pfam" id="PF14806">
    <property type="entry name" value="Coatomer_b_Cpla"/>
    <property type="match status" value="1"/>
</dbReference>
<evidence type="ECO:0000256" key="13">
    <source>
        <dbReference type="ARBA" id="ARBA00030841"/>
    </source>
</evidence>
<dbReference type="GO" id="GO:0006888">
    <property type="term" value="P:endoplasmic reticulum to Golgi vesicle-mediated transport"/>
    <property type="evidence" value="ECO:0007669"/>
    <property type="project" value="TreeGrafter"/>
</dbReference>
<evidence type="ECO:0000256" key="2">
    <source>
        <dbReference type="ARBA" id="ARBA00011775"/>
    </source>
</evidence>
<evidence type="ECO:0000256" key="8">
    <source>
        <dbReference type="ARBA" id="ARBA00022927"/>
    </source>
</evidence>
<evidence type="ECO:0000256" key="3">
    <source>
        <dbReference type="ARBA" id="ARBA00017024"/>
    </source>
</evidence>
<dbReference type="InterPro" id="IPR011710">
    <property type="entry name" value="Coatomer_bsu_C"/>
</dbReference>
<keyword evidence="9 14" id="KW-0333">Golgi apparatus</keyword>
<sequence>MTARIESVTGLDPLKHPPSKLVRHGASLRRRDDQKIETMKKILAMMLNGESLPGVLMHIMRFVTPSKNKQLKKLLLVYWEIVPKTDQNGKLKQEMILVCNALRNDLIHPNEFVRGMTLRFLCKVKEAELLEPLVPSVRACLEHRYPYVRRNAILAIFAMHRTHDFLIPDAAELIANYLPNESDAGCRRAGFLALMNTDASKALQWLQTVWQQIPIFDENLQLAVIEFVRKDCRTPGADKGKYIQAILNLLTAQSAAVKYEAAGTLVTLTSHASAVKAAASCYIDLALREADNNVKLIVLDRISELRQRYDNVLDELVMDILRVLGSPDIEVRRKCIRIAMEMVSTRNVDEVVQILKKELIKTHDQEYEKNNEYRQLLIQAIHSCAIKFHEVAANVVHVLMEFLADSSNTSAVDVVAFVREVMEKYPNLRKSIVERLLQTFADIKAGRVFRGALWILGEYALDATSIDESFKVIRGTLGEVPLLAAEQVGEEKPPANDDRERRSTASPTLASPVAQPTASSARRILADGTYATESAFSSSAKTGREDKKSKPPLRTLIVNGDYFLGSVLATTLTKMVLRYPSLGADRWKENALRAEAMLIMTSIVRIGRSDVPPAPIDEDSIDRILLCLRTLSTQRPNDGEIGGYFLREGRKAFGMLVEADAKKQQEKKSKEKKANNSEVDDVIAFRLLKSKKGLSEGAGEYDLDLTKATGLSERDDYISRLSRVVQLTGFSDPVYAEAYVNVHQYDILLDILIVNQTTETLQNLTLEFSTLGDLKLVERPSPYTVPPRGFHSIKANIKVSSTETGVIFGNIVYDGPGALDTTCVILNDIHIDIMDYINPAKCSEMQFRSMWTEFEWENKVNVNTNITDLKEYLSHIMRSTNMACLTPDHALSGECGFLAANLYAKSIFGEDALANICLEKHGEHITGHIRIRSKTQGMALSLGDKITLSQKTPQKEGIASA</sequence>
<keyword evidence="10 14" id="KW-0472">Membrane</keyword>
<evidence type="ECO:0000256" key="5">
    <source>
        <dbReference type="ARBA" id="ARBA00022490"/>
    </source>
</evidence>
<dbReference type="EMBL" id="KQ965736">
    <property type="protein sequence ID" value="KXS20068.1"/>
    <property type="molecule type" value="Genomic_DNA"/>
</dbReference>
<reference evidence="19 20" key="1">
    <citation type="journal article" date="2015" name="Genome Biol. Evol.">
        <title>Phylogenomic analyses indicate that early fungi evolved digesting cell walls of algal ancestors of land plants.</title>
        <authorList>
            <person name="Chang Y."/>
            <person name="Wang S."/>
            <person name="Sekimoto S."/>
            <person name="Aerts A.L."/>
            <person name="Choi C."/>
            <person name="Clum A."/>
            <person name="LaButti K.M."/>
            <person name="Lindquist E.A."/>
            <person name="Yee Ngan C."/>
            <person name="Ohm R.A."/>
            <person name="Salamov A.A."/>
            <person name="Grigoriev I.V."/>
            <person name="Spatafora J.W."/>
            <person name="Berbee M.L."/>
        </authorList>
    </citation>
    <scope>NUCLEOTIDE SEQUENCE [LARGE SCALE GENOMIC DNA]</scope>
    <source>
        <strain evidence="19 20">JEL478</strain>
    </source>
</reference>
<feature type="compositionally biased region" description="Polar residues" evidence="15">
    <location>
        <begin position="504"/>
        <end position="519"/>
    </location>
</feature>
<evidence type="ECO:0000256" key="11">
    <source>
        <dbReference type="ARBA" id="ARBA00023329"/>
    </source>
</evidence>
<dbReference type="PANTHER" id="PTHR10635:SF0">
    <property type="entry name" value="COATOMER SUBUNIT BETA"/>
    <property type="match status" value="1"/>
</dbReference>
<feature type="compositionally biased region" description="Basic and acidic residues" evidence="15">
    <location>
        <begin position="489"/>
        <end position="503"/>
    </location>
</feature>
<feature type="domain" description="Clathrin/coatomer adaptor adaptin-like N-terminal" evidence="16">
    <location>
        <begin position="23"/>
        <end position="488"/>
    </location>
</feature>
<evidence type="ECO:0000313" key="20">
    <source>
        <dbReference type="Proteomes" id="UP000070544"/>
    </source>
</evidence>
<dbReference type="STRING" id="1344416.A0A139ATL3"/>
<dbReference type="OrthoDB" id="10261439at2759"/>
<keyword evidence="8 14" id="KW-0653">Protein transport</keyword>
<proteinExistence type="predicted"/>
<keyword evidence="7 14" id="KW-0931">ER-Golgi transport</keyword>
<keyword evidence="5 14" id="KW-0963">Cytoplasm</keyword>
<name>A0A139ATL3_GONPJ</name>
<dbReference type="Proteomes" id="UP000070544">
    <property type="component" value="Unassembled WGS sequence"/>
</dbReference>
<evidence type="ECO:0000256" key="15">
    <source>
        <dbReference type="SAM" id="MobiDB-lite"/>
    </source>
</evidence>
<evidence type="ECO:0000259" key="17">
    <source>
        <dbReference type="Pfam" id="PF07718"/>
    </source>
</evidence>
<evidence type="ECO:0000256" key="1">
    <source>
        <dbReference type="ARBA" id="ARBA00004255"/>
    </source>
</evidence>
<protein>
    <recommendedName>
        <fullName evidence="3 14">Coatomer subunit beta</fullName>
    </recommendedName>
    <alternativeName>
        <fullName evidence="13 14">Beta-coat protein</fullName>
    </alternativeName>
</protein>
<dbReference type="GO" id="GO:0030126">
    <property type="term" value="C:COPI vesicle coat"/>
    <property type="evidence" value="ECO:0007669"/>
    <property type="project" value="InterPro"/>
</dbReference>
<dbReference type="InterPro" id="IPR016460">
    <property type="entry name" value="COPB1"/>
</dbReference>